<gene>
    <name evidence="2" type="ORF">CHS0354_007592</name>
</gene>
<protein>
    <submittedName>
        <fullName evidence="2">Uncharacterized protein</fullName>
    </submittedName>
</protein>
<organism evidence="2 3">
    <name type="scientific">Potamilus streckersoni</name>
    <dbReference type="NCBI Taxonomy" id="2493646"/>
    <lineage>
        <taxon>Eukaryota</taxon>
        <taxon>Metazoa</taxon>
        <taxon>Spiralia</taxon>
        <taxon>Lophotrochozoa</taxon>
        <taxon>Mollusca</taxon>
        <taxon>Bivalvia</taxon>
        <taxon>Autobranchia</taxon>
        <taxon>Heteroconchia</taxon>
        <taxon>Palaeoheterodonta</taxon>
        <taxon>Unionida</taxon>
        <taxon>Unionoidea</taxon>
        <taxon>Unionidae</taxon>
        <taxon>Ambleminae</taxon>
        <taxon>Lampsilini</taxon>
        <taxon>Potamilus</taxon>
    </lineage>
</organism>
<reference evidence="2" key="2">
    <citation type="journal article" date="2021" name="Genome Biol. Evol.">
        <title>Developing a high-quality reference genome for a parasitic bivalve with doubly uniparental inheritance (Bivalvia: Unionida).</title>
        <authorList>
            <person name="Smith C.H."/>
        </authorList>
    </citation>
    <scope>NUCLEOTIDE SEQUENCE</scope>
    <source>
        <strain evidence="2">CHS0354</strain>
        <tissue evidence="2">Mantle</tissue>
    </source>
</reference>
<keyword evidence="3" id="KW-1185">Reference proteome</keyword>
<evidence type="ECO:0000256" key="1">
    <source>
        <dbReference type="SAM" id="MobiDB-lite"/>
    </source>
</evidence>
<accession>A0AAE0T3V6</accession>
<proteinExistence type="predicted"/>
<evidence type="ECO:0000313" key="3">
    <source>
        <dbReference type="Proteomes" id="UP001195483"/>
    </source>
</evidence>
<feature type="compositionally biased region" description="Polar residues" evidence="1">
    <location>
        <begin position="107"/>
        <end position="117"/>
    </location>
</feature>
<dbReference type="EMBL" id="JAEAOA010000519">
    <property type="protein sequence ID" value="KAK3603261.1"/>
    <property type="molecule type" value="Genomic_DNA"/>
</dbReference>
<feature type="compositionally biased region" description="Basic and acidic residues" evidence="1">
    <location>
        <begin position="123"/>
        <end position="133"/>
    </location>
</feature>
<name>A0AAE0T3V6_9BIVA</name>
<reference evidence="2" key="3">
    <citation type="submission" date="2023-05" db="EMBL/GenBank/DDBJ databases">
        <authorList>
            <person name="Smith C.H."/>
        </authorList>
    </citation>
    <scope>NUCLEOTIDE SEQUENCE</scope>
    <source>
        <strain evidence="2">CHS0354</strain>
        <tissue evidence="2">Mantle</tissue>
    </source>
</reference>
<sequence>MIGNLKGIILKQVQINSSQEKIPIQQQLEQSKSKSIQNSPSKQIREQQRMIKQQNRFHNSYSNINQIISETPHQSKFDNNNNRPTELLIQTTSTETPVLKNPTLQASIGAQIAGTTTDETDTEPARKRELEKTKKSKKKKE</sequence>
<feature type="region of interest" description="Disordered" evidence="1">
    <location>
        <begin position="107"/>
        <end position="141"/>
    </location>
</feature>
<dbReference type="AlphaFoldDB" id="A0AAE0T3V6"/>
<evidence type="ECO:0000313" key="2">
    <source>
        <dbReference type="EMBL" id="KAK3603261.1"/>
    </source>
</evidence>
<comment type="caution">
    <text evidence="2">The sequence shown here is derived from an EMBL/GenBank/DDBJ whole genome shotgun (WGS) entry which is preliminary data.</text>
</comment>
<reference evidence="2" key="1">
    <citation type="journal article" date="2021" name="Genome Biol. Evol.">
        <title>A High-Quality Reference Genome for a Parasitic Bivalve with Doubly Uniparental Inheritance (Bivalvia: Unionida).</title>
        <authorList>
            <person name="Smith C.H."/>
        </authorList>
    </citation>
    <scope>NUCLEOTIDE SEQUENCE</scope>
    <source>
        <strain evidence="2">CHS0354</strain>
    </source>
</reference>
<dbReference type="Proteomes" id="UP001195483">
    <property type="component" value="Unassembled WGS sequence"/>
</dbReference>